<dbReference type="EMBL" id="CAJNOK010064165">
    <property type="protein sequence ID" value="CAF1645984.1"/>
    <property type="molecule type" value="Genomic_DNA"/>
</dbReference>
<evidence type="ECO:0000313" key="3">
    <source>
        <dbReference type="Proteomes" id="UP000677228"/>
    </source>
</evidence>
<feature type="non-terminal residue" evidence="1">
    <location>
        <position position="9"/>
    </location>
</feature>
<accession>A0A8S2G809</accession>
<gene>
    <name evidence="1" type="ORF">OVA965_LOCUS44556</name>
    <name evidence="2" type="ORF">TMI583_LOCUS47420</name>
</gene>
<comment type="caution">
    <text evidence="1">The sequence shown here is derived from an EMBL/GenBank/DDBJ whole genome shotgun (WGS) entry which is preliminary data.</text>
</comment>
<dbReference type="Proteomes" id="UP000682733">
    <property type="component" value="Unassembled WGS sequence"/>
</dbReference>
<proteinExistence type="predicted"/>
<organism evidence="1 3">
    <name type="scientific">Didymodactylos carnosus</name>
    <dbReference type="NCBI Taxonomy" id="1234261"/>
    <lineage>
        <taxon>Eukaryota</taxon>
        <taxon>Metazoa</taxon>
        <taxon>Spiralia</taxon>
        <taxon>Gnathifera</taxon>
        <taxon>Rotifera</taxon>
        <taxon>Eurotatoria</taxon>
        <taxon>Bdelloidea</taxon>
        <taxon>Philodinida</taxon>
        <taxon>Philodinidae</taxon>
        <taxon>Didymodactylos</taxon>
    </lineage>
</organism>
<reference evidence="1" key="1">
    <citation type="submission" date="2021-02" db="EMBL/GenBank/DDBJ databases">
        <authorList>
            <person name="Nowell W R."/>
        </authorList>
    </citation>
    <scope>NUCLEOTIDE SEQUENCE</scope>
</reference>
<protein>
    <submittedName>
        <fullName evidence="1">Uncharacterized protein</fullName>
    </submittedName>
</protein>
<name>A0A8S2G809_9BILA</name>
<evidence type="ECO:0000313" key="2">
    <source>
        <dbReference type="EMBL" id="CAF4487401.1"/>
    </source>
</evidence>
<sequence>MIGKDRCDR</sequence>
<evidence type="ECO:0000313" key="1">
    <source>
        <dbReference type="EMBL" id="CAF1645984.1"/>
    </source>
</evidence>
<dbReference type="Proteomes" id="UP000677228">
    <property type="component" value="Unassembled WGS sequence"/>
</dbReference>
<dbReference type="EMBL" id="CAJOBA010091726">
    <property type="protein sequence ID" value="CAF4487401.1"/>
    <property type="molecule type" value="Genomic_DNA"/>
</dbReference>